<dbReference type="AlphaFoldDB" id="A0A914QPK9"/>
<evidence type="ECO:0000313" key="3">
    <source>
        <dbReference type="WBParaSite" id="PDA_v2.g3431.t1"/>
    </source>
</evidence>
<feature type="compositionally biased region" description="Basic and acidic residues" evidence="1">
    <location>
        <begin position="26"/>
        <end position="37"/>
    </location>
</feature>
<organism evidence="2 3">
    <name type="scientific">Panagrolaimus davidi</name>
    <dbReference type="NCBI Taxonomy" id="227884"/>
    <lineage>
        <taxon>Eukaryota</taxon>
        <taxon>Metazoa</taxon>
        <taxon>Ecdysozoa</taxon>
        <taxon>Nematoda</taxon>
        <taxon>Chromadorea</taxon>
        <taxon>Rhabditida</taxon>
        <taxon>Tylenchina</taxon>
        <taxon>Panagrolaimomorpha</taxon>
        <taxon>Panagrolaimoidea</taxon>
        <taxon>Panagrolaimidae</taxon>
        <taxon>Panagrolaimus</taxon>
    </lineage>
</organism>
<proteinExistence type="predicted"/>
<keyword evidence="2" id="KW-1185">Reference proteome</keyword>
<reference evidence="3" key="1">
    <citation type="submission" date="2022-11" db="UniProtKB">
        <authorList>
            <consortium name="WormBaseParasite"/>
        </authorList>
    </citation>
    <scope>IDENTIFICATION</scope>
</reference>
<accession>A0A914QPK9</accession>
<name>A0A914QPK9_9BILA</name>
<dbReference type="WBParaSite" id="PDA_v2.g3431.t1">
    <property type="protein sequence ID" value="PDA_v2.g3431.t1"/>
    <property type="gene ID" value="PDA_v2.g3431"/>
</dbReference>
<evidence type="ECO:0000256" key="1">
    <source>
        <dbReference type="SAM" id="MobiDB-lite"/>
    </source>
</evidence>
<sequence length="90" mass="9950">MNGNTLSLHIDAYETSAETDSFNGSKNEDLQKGKSDSIKNEKQIFTSETFVIQNSFEFPRQENGGAKVPEVSSFKASQQLLNPNKASKYG</sequence>
<feature type="region of interest" description="Disordered" evidence="1">
    <location>
        <begin position="17"/>
        <end position="37"/>
    </location>
</feature>
<protein>
    <submittedName>
        <fullName evidence="3">Uncharacterized protein</fullName>
    </submittedName>
</protein>
<dbReference type="Proteomes" id="UP000887578">
    <property type="component" value="Unplaced"/>
</dbReference>
<evidence type="ECO:0000313" key="2">
    <source>
        <dbReference type="Proteomes" id="UP000887578"/>
    </source>
</evidence>